<dbReference type="GO" id="GO:0004177">
    <property type="term" value="F:aminopeptidase activity"/>
    <property type="evidence" value="ECO:0007669"/>
    <property type="project" value="UniProtKB-KW"/>
</dbReference>
<dbReference type="PANTHER" id="PTHR34448">
    <property type="entry name" value="AMINOPEPTIDASE"/>
    <property type="match status" value="1"/>
</dbReference>
<dbReference type="SUPFAM" id="SSF144052">
    <property type="entry name" value="Thermophilic metalloprotease-like"/>
    <property type="match status" value="1"/>
</dbReference>
<dbReference type="AlphaFoldDB" id="A0A1I0HKD1"/>
<gene>
    <name evidence="2" type="ORF">SAMN04487771_10525</name>
</gene>
<dbReference type="Pfam" id="PF02073">
    <property type="entry name" value="Peptidase_M29"/>
    <property type="match status" value="1"/>
</dbReference>
<reference evidence="2 3" key="1">
    <citation type="submission" date="2016-10" db="EMBL/GenBank/DDBJ databases">
        <authorList>
            <person name="de Groot N.N."/>
        </authorList>
    </citation>
    <scope>NUCLEOTIDE SEQUENCE [LARGE SCALE GENOMIC DNA]</scope>
    <source>
        <strain evidence="2 3">KH1P1</strain>
    </source>
</reference>
<dbReference type="PANTHER" id="PTHR34448:SF1">
    <property type="entry name" value="BLL6088 PROTEIN"/>
    <property type="match status" value="1"/>
</dbReference>
<keyword evidence="2" id="KW-0645">Protease</keyword>
<accession>A0A1I0HKD1</accession>
<keyword evidence="1" id="KW-0479">Metal-binding</keyword>
<keyword evidence="2" id="KW-0031">Aminopeptidase</keyword>
<proteinExistence type="predicted"/>
<evidence type="ECO:0000256" key="1">
    <source>
        <dbReference type="ARBA" id="ARBA00022723"/>
    </source>
</evidence>
<keyword evidence="2" id="KW-0378">Hydrolase</keyword>
<dbReference type="STRING" id="1526.SAMN02910262_02443"/>
<dbReference type="InterPro" id="IPR000787">
    <property type="entry name" value="Peptidase_M29"/>
</dbReference>
<organism evidence="2 3">
    <name type="scientific">[Clostridium] aminophilum</name>
    <dbReference type="NCBI Taxonomy" id="1526"/>
    <lineage>
        <taxon>Bacteria</taxon>
        <taxon>Bacillati</taxon>
        <taxon>Bacillota</taxon>
        <taxon>Clostridia</taxon>
        <taxon>Lachnospirales</taxon>
        <taxon>Lachnospiraceae</taxon>
    </lineage>
</organism>
<dbReference type="Proteomes" id="UP000199820">
    <property type="component" value="Unassembled WGS sequence"/>
</dbReference>
<sequence length="701" mass="80268">MIREDNEAVREREQLAAGRIREMAEQEHFPGNETRGSLFRRTAELLLMAEEIADRTASGAMDAMEESELAEWNRRLYEDILPENYACSMANPDYAQKVFGEELGKEMAFFAAEMRNAIPYAFENRRMDLTILMELFIEVCNSVMDTESGISDEKRISNVRSIFYYFEFDYCDRFVPERLRETLDPEADFAKKIIMESDLNDLSYLYRFGEYISEAEIETAKYLNSLPEEKVRRMADYWSDGFARGFEVSHRSFKEKKTVMLRWHLGFERIVRYAVENFRALGLEPIIPRASFGSMNRAASGTNGFYGTPANRQYMYDHRSDDAEWLDKAVKERKLEVMRGAYEELKDLAAVYAGPAVMETFGEDGFDPATKDGAWVYSDRQKKLRTRSASETRMLQNQFIPEETTSFTIIAWPIPEIGKGRGGQEFYSKIFDETIAINTLDHELYRGVQQKIIDCLDEASYVLVKGKDGNETDLRIELHPLEDRRTQSGFENCLADVNIPLGEVFTSPVLKGTSGLLHVGKVYIDEFQFRDLRIRVEDGKAVEYSCGNFETEKEGHDLVERVIMKDHDVLPMGEFAIGTNTTAYAVSVKYGIEDKFPILIAEKTGPHFAFGDTCYSYMEDVKVLNPDGREMIAKDNEISALRTTEPEKAYFGCHTDITLPYPELGLLTAVRADGTKTDILRDGRFVLPGTELLNEALDQLR</sequence>
<name>A0A1I0HKD1_9FIRM</name>
<dbReference type="InterPro" id="IPR052170">
    <property type="entry name" value="M29_Exopeptidase"/>
</dbReference>
<protein>
    <submittedName>
        <fullName evidence="2">Leucyl aminopeptidase (Aminopeptidase T)</fullName>
    </submittedName>
</protein>
<dbReference type="eggNOG" id="COG2309">
    <property type="taxonomic scope" value="Bacteria"/>
</dbReference>
<dbReference type="EMBL" id="FOIL01000052">
    <property type="protein sequence ID" value="SET84330.1"/>
    <property type="molecule type" value="Genomic_DNA"/>
</dbReference>
<dbReference type="GO" id="GO:0006508">
    <property type="term" value="P:proteolysis"/>
    <property type="evidence" value="ECO:0007669"/>
    <property type="project" value="InterPro"/>
</dbReference>
<evidence type="ECO:0000313" key="2">
    <source>
        <dbReference type="EMBL" id="SET84330.1"/>
    </source>
</evidence>
<evidence type="ECO:0000313" key="3">
    <source>
        <dbReference type="Proteomes" id="UP000199820"/>
    </source>
</evidence>
<keyword evidence="3" id="KW-1185">Reference proteome</keyword>
<dbReference type="GO" id="GO:0046872">
    <property type="term" value="F:metal ion binding"/>
    <property type="evidence" value="ECO:0007669"/>
    <property type="project" value="UniProtKB-KW"/>
</dbReference>